<protein>
    <submittedName>
        <fullName evidence="2">Uncharacterized protein</fullName>
    </submittedName>
</protein>
<feature type="non-terminal residue" evidence="2">
    <location>
        <position position="460"/>
    </location>
</feature>
<dbReference type="AlphaFoldDB" id="A0A061SGG1"/>
<keyword evidence="1" id="KW-0175">Coiled coil</keyword>
<name>A0A061SGG1_9CHLO</name>
<gene>
    <name evidence="2" type="ORF">TSPGSL018_6702</name>
</gene>
<reference evidence="2" key="1">
    <citation type="submission" date="2014-05" db="EMBL/GenBank/DDBJ databases">
        <title>The transcriptome of the halophilic microalga Tetraselmis sp. GSL018 isolated from the Great Salt Lake, Utah.</title>
        <authorList>
            <person name="Jinkerson R.E."/>
            <person name="D'Adamo S."/>
            <person name="Posewitz M.C."/>
        </authorList>
    </citation>
    <scope>NUCLEOTIDE SEQUENCE</scope>
    <source>
        <strain evidence="2">GSL018</strain>
    </source>
</reference>
<evidence type="ECO:0000313" key="2">
    <source>
        <dbReference type="EMBL" id="JAC81985.1"/>
    </source>
</evidence>
<feature type="coiled-coil region" evidence="1">
    <location>
        <begin position="95"/>
        <end position="129"/>
    </location>
</feature>
<sequence length="460" mass="50437">PEAAEHLEADAGRLAAALPELRESAAEEDDLWRGVQDAAQSAAAEQLACEYSSISDAALRLARELGMGSGSGSGSCEGLFGRLDAFRRQSTAKVYSRLQNVLREASAGLEALEAAAFARKELLRKAEEKDSTLPRRAVAAQRSEHHREGSEIVSFVCNQIEAATQCIAELVSLKEISLEAENVFVGFTQNLEDSAHSAFASAIATSSSVVAESLCGDQLTNRLVLATRCTTMTHRRFQEDKYENSTAHEVLETKNWSYQKVRERWKVDLAERLQSSARHAASLHEELQVLICSSSVQLFEFEALGHECSSLFEKITPAEGKHSLDLEFAGGALLLKQQDTIFLSLEESLSVCFQRLRSVSNLLERVRSGVTLEAVAESVALEADALRKQVEKTRWISSVVSFFGGTTVLGNRTGPGRAQKILDQKLDYILELVNSASENLLNAQNLTFEVEAMEDHLSDL</sequence>
<proteinExistence type="predicted"/>
<evidence type="ECO:0000256" key="1">
    <source>
        <dbReference type="SAM" id="Coils"/>
    </source>
</evidence>
<dbReference type="EMBL" id="GBEZ01003130">
    <property type="protein sequence ID" value="JAC81985.1"/>
    <property type="molecule type" value="Transcribed_RNA"/>
</dbReference>
<accession>A0A061SGG1</accession>
<feature type="non-terminal residue" evidence="2">
    <location>
        <position position="1"/>
    </location>
</feature>
<organism evidence="2">
    <name type="scientific">Tetraselmis sp. GSL018</name>
    <dbReference type="NCBI Taxonomy" id="582737"/>
    <lineage>
        <taxon>Eukaryota</taxon>
        <taxon>Viridiplantae</taxon>
        <taxon>Chlorophyta</taxon>
        <taxon>core chlorophytes</taxon>
        <taxon>Chlorodendrophyceae</taxon>
        <taxon>Chlorodendrales</taxon>
        <taxon>Chlorodendraceae</taxon>
        <taxon>Tetraselmis</taxon>
    </lineage>
</organism>